<accession>A0A8D9CYE5</accession>
<dbReference type="AlphaFoldDB" id="A0A8D9CYE5"/>
<gene>
    <name evidence="1" type="ORF">BRAPAZ1V2_A09P76690.2</name>
</gene>
<protein>
    <submittedName>
        <fullName evidence="1">Uncharacterized protein</fullName>
    </submittedName>
</protein>
<evidence type="ECO:0000313" key="2">
    <source>
        <dbReference type="Proteomes" id="UP000694005"/>
    </source>
</evidence>
<dbReference type="EMBL" id="LS974625">
    <property type="protein sequence ID" value="CAG7867202.1"/>
    <property type="molecule type" value="Genomic_DNA"/>
</dbReference>
<organism evidence="1 2">
    <name type="scientific">Brassica campestris</name>
    <name type="common">Field mustard</name>
    <dbReference type="NCBI Taxonomy" id="3711"/>
    <lineage>
        <taxon>Eukaryota</taxon>
        <taxon>Viridiplantae</taxon>
        <taxon>Streptophyta</taxon>
        <taxon>Embryophyta</taxon>
        <taxon>Tracheophyta</taxon>
        <taxon>Spermatophyta</taxon>
        <taxon>Magnoliopsida</taxon>
        <taxon>eudicotyledons</taxon>
        <taxon>Gunneridae</taxon>
        <taxon>Pentapetalae</taxon>
        <taxon>rosids</taxon>
        <taxon>malvids</taxon>
        <taxon>Brassicales</taxon>
        <taxon>Brassicaceae</taxon>
        <taxon>Brassiceae</taxon>
        <taxon>Brassica</taxon>
    </lineage>
</organism>
<dbReference type="Gramene" id="A09p76690.2_BraZ1">
    <property type="protein sequence ID" value="A09p76690.2_BraZ1.CDS"/>
    <property type="gene ID" value="A09g76690.2_BraZ1"/>
</dbReference>
<evidence type="ECO:0000313" key="1">
    <source>
        <dbReference type="EMBL" id="CAG7867202.1"/>
    </source>
</evidence>
<reference evidence="1 2" key="1">
    <citation type="submission" date="2021-07" db="EMBL/GenBank/DDBJ databases">
        <authorList>
            <consortium name="Genoscope - CEA"/>
            <person name="William W."/>
        </authorList>
    </citation>
    <scope>NUCLEOTIDE SEQUENCE [LARGE SCALE GENOMIC DNA]</scope>
</reference>
<sequence length="59" mass="6965">MNRLRHCSLKMIDAKYEQTSIKLQTNPLPNPVIIEKKGLYKKKTITKTPTRNTERETHQ</sequence>
<name>A0A8D9CYE5_BRACM</name>
<dbReference type="Proteomes" id="UP000694005">
    <property type="component" value="Chromosome A09"/>
</dbReference>
<proteinExistence type="predicted"/>
<feature type="non-terminal residue" evidence="1">
    <location>
        <position position="59"/>
    </location>
</feature>